<dbReference type="RefSeq" id="XP_003027354.1">
    <property type="nucleotide sequence ID" value="XM_003027308.1"/>
</dbReference>
<dbReference type="Gene3D" id="3.40.30.10">
    <property type="entry name" value="Glutaredoxin"/>
    <property type="match status" value="1"/>
</dbReference>
<dbReference type="SFLD" id="SFLDG00358">
    <property type="entry name" value="Main_(cytGST)"/>
    <property type="match status" value="1"/>
</dbReference>
<dbReference type="InterPro" id="IPR040079">
    <property type="entry name" value="Glutathione_S-Trfase"/>
</dbReference>
<dbReference type="InterPro" id="IPR036249">
    <property type="entry name" value="Thioredoxin-like_sf"/>
</dbReference>
<evidence type="ECO:0000256" key="4">
    <source>
        <dbReference type="ARBA" id="ARBA00047960"/>
    </source>
</evidence>
<protein>
    <recommendedName>
        <fullName evidence="2">glutathione transferase</fullName>
        <ecNumber evidence="2">2.5.1.18</ecNumber>
    </recommendedName>
</protein>
<dbReference type="InterPro" id="IPR010987">
    <property type="entry name" value="Glutathione-S-Trfase_C-like"/>
</dbReference>
<dbReference type="GO" id="GO:0043295">
    <property type="term" value="F:glutathione binding"/>
    <property type="evidence" value="ECO:0007669"/>
    <property type="project" value="TreeGrafter"/>
</dbReference>
<name>D8QIQ2_SCHCM</name>
<evidence type="ECO:0000313" key="8">
    <source>
        <dbReference type="Proteomes" id="UP000007431"/>
    </source>
</evidence>
<evidence type="ECO:0000259" key="6">
    <source>
        <dbReference type="PROSITE" id="PS50405"/>
    </source>
</evidence>
<dbReference type="Gene3D" id="1.20.1050.10">
    <property type="match status" value="1"/>
</dbReference>
<evidence type="ECO:0000256" key="1">
    <source>
        <dbReference type="ARBA" id="ARBA00010128"/>
    </source>
</evidence>
<sequence length="225" mass="25541">MVLKLYGADISTTGPMVALVLHELNVPFEYIQLDLLRGEHKLPEHTRNQPFGRVPYIDDDGYMLFESRAICRYLCRKYADRGGRALYPVDDLDAFARVEQGISIESSVFDPAVRTMFTEKVYKPMLGLPGSDAVYAEAYAKLDEALEVYDKILVKHRYMAGDNFSLADLLHIPYARRLAPDVGCRFMETKPNVARWYKEITSRSSALANKDGIKEVSVKASDRHP</sequence>
<dbReference type="FunFam" id="1.20.1050.10:FF:000004">
    <property type="entry name" value="Glutathione S-transferase F2"/>
    <property type="match status" value="1"/>
</dbReference>
<dbReference type="SFLD" id="SFLDS00019">
    <property type="entry name" value="Glutathione_Transferase_(cytos"/>
    <property type="match status" value="1"/>
</dbReference>
<dbReference type="GO" id="GO:0006749">
    <property type="term" value="P:glutathione metabolic process"/>
    <property type="evidence" value="ECO:0007669"/>
    <property type="project" value="TreeGrafter"/>
</dbReference>
<dbReference type="InterPro" id="IPR036282">
    <property type="entry name" value="Glutathione-S-Trfase_C_sf"/>
</dbReference>
<keyword evidence="3" id="KW-0808">Transferase</keyword>
<comment type="similarity">
    <text evidence="1">Belongs to the GST superfamily. Phi family.</text>
</comment>
<comment type="catalytic activity">
    <reaction evidence="4">
        <text>RX + glutathione = an S-substituted glutathione + a halide anion + H(+)</text>
        <dbReference type="Rhea" id="RHEA:16437"/>
        <dbReference type="ChEBI" id="CHEBI:15378"/>
        <dbReference type="ChEBI" id="CHEBI:16042"/>
        <dbReference type="ChEBI" id="CHEBI:17792"/>
        <dbReference type="ChEBI" id="CHEBI:57925"/>
        <dbReference type="ChEBI" id="CHEBI:90779"/>
        <dbReference type="EC" id="2.5.1.18"/>
    </reaction>
</comment>
<dbReference type="VEuPathDB" id="FungiDB:SCHCODRAFT_02643217"/>
<gene>
    <name evidence="7" type="ORF">SCHCODRAFT_70881</name>
</gene>
<dbReference type="EC" id="2.5.1.18" evidence="2"/>
<dbReference type="PANTHER" id="PTHR43900">
    <property type="entry name" value="GLUTATHIONE S-TRANSFERASE RHO"/>
    <property type="match status" value="1"/>
</dbReference>
<dbReference type="PROSITE" id="PS50404">
    <property type="entry name" value="GST_NTER"/>
    <property type="match status" value="1"/>
</dbReference>
<evidence type="ECO:0000256" key="2">
    <source>
        <dbReference type="ARBA" id="ARBA00012452"/>
    </source>
</evidence>
<dbReference type="GO" id="GO:0005737">
    <property type="term" value="C:cytoplasm"/>
    <property type="evidence" value="ECO:0007669"/>
    <property type="project" value="TreeGrafter"/>
</dbReference>
<dbReference type="eggNOG" id="KOG0867">
    <property type="taxonomic scope" value="Eukaryota"/>
</dbReference>
<dbReference type="OMA" id="FNSRRVW"/>
<dbReference type="InParanoid" id="D8QIQ2"/>
<keyword evidence="8" id="KW-1185">Reference proteome</keyword>
<dbReference type="Proteomes" id="UP000007431">
    <property type="component" value="Unassembled WGS sequence"/>
</dbReference>
<evidence type="ECO:0000259" key="5">
    <source>
        <dbReference type="PROSITE" id="PS50404"/>
    </source>
</evidence>
<dbReference type="HOGENOM" id="CLU_011226_5_1_1"/>
<organism evidence="8">
    <name type="scientific">Schizophyllum commune (strain H4-8 / FGSC 9210)</name>
    <name type="common">Split gill fungus</name>
    <dbReference type="NCBI Taxonomy" id="578458"/>
    <lineage>
        <taxon>Eukaryota</taxon>
        <taxon>Fungi</taxon>
        <taxon>Dikarya</taxon>
        <taxon>Basidiomycota</taxon>
        <taxon>Agaricomycotina</taxon>
        <taxon>Agaricomycetes</taxon>
        <taxon>Agaricomycetidae</taxon>
        <taxon>Agaricales</taxon>
        <taxon>Schizophyllaceae</taxon>
        <taxon>Schizophyllum</taxon>
    </lineage>
</organism>
<dbReference type="GeneID" id="9593659"/>
<dbReference type="GO" id="GO:0009636">
    <property type="term" value="P:response to toxic substance"/>
    <property type="evidence" value="ECO:0007669"/>
    <property type="project" value="UniProtKB-ARBA"/>
</dbReference>
<dbReference type="Pfam" id="PF00043">
    <property type="entry name" value="GST_C"/>
    <property type="match status" value="1"/>
</dbReference>
<accession>D8QIQ2</accession>
<dbReference type="KEGG" id="scm:SCHCO_02643217"/>
<dbReference type="OrthoDB" id="422574at2759"/>
<evidence type="ECO:0000313" key="7">
    <source>
        <dbReference type="EMBL" id="EFI92451.1"/>
    </source>
</evidence>
<proteinExistence type="inferred from homology"/>
<dbReference type="EMBL" id="GL377313">
    <property type="protein sequence ID" value="EFI92451.1"/>
    <property type="molecule type" value="Genomic_DNA"/>
</dbReference>
<feature type="domain" description="GST C-terminal" evidence="6">
    <location>
        <begin position="91"/>
        <end position="225"/>
    </location>
</feature>
<dbReference type="FunFam" id="3.40.30.10:FF:000016">
    <property type="entry name" value="Glutathione S-transferase F2"/>
    <property type="match status" value="1"/>
</dbReference>
<dbReference type="InterPro" id="IPR004045">
    <property type="entry name" value="Glutathione_S-Trfase_N"/>
</dbReference>
<reference evidence="7 8" key="1">
    <citation type="journal article" date="2010" name="Nat. Biotechnol.">
        <title>Genome sequence of the model mushroom Schizophyllum commune.</title>
        <authorList>
            <person name="Ohm R.A."/>
            <person name="de Jong J.F."/>
            <person name="Lugones L.G."/>
            <person name="Aerts A."/>
            <person name="Kothe E."/>
            <person name="Stajich J.E."/>
            <person name="de Vries R.P."/>
            <person name="Record E."/>
            <person name="Levasseur A."/>
            <person name="Baker S.E."/>
            <person name="Bartholomew K.A."/>
            <person name="Coutinho P.M."/>
            <person name="Erdmann S."/>
            <person name="Fowler T.J."/>
            <person name="Gathman A.C."/>
            <person name="Lombard V."/>
            <person name="Henrissat B."/>
            <person name="Knabe N."/>
            <person name="Kuees U."/>
            <person name="Lilly W.W."/>
            <person name="Lindquist E."/>
            <person name="Lucas S."/>
            <person name="Magnuson J.K."/>
            <person name="Piumi F."/>
            <person name="Raudaskoski M."/>
            <person name="Salamov A."/>
            <person name="Schmutz J."/>
            <person name="Schwarze F.W.M.R."/>
            <person name="vanKuyk P.A."/>
            <person name="Horton J.S."/>
            <person name="Grigoriev I.V."/>
            <person name="Woesten H.A.B."/>
        </authorList>
    </citation>
    <scope>NUCLEOTIDE SEQUENCE [LARGE SCALE GENOMIC DNA]</scope>
    <source>
        <strain evidence="8">H4-8 / FGSC 9210</strain>
    </source>
</reference>
<dbReference type="SFLD" id="SFLDG01154">
    <property type="entry name" value="Main.5:_Phi-like"/>
    <property type="match status" value="1"/>
</dbReference>
<dbReference type="PANTHER" id="PTHR43900:SF3">
    <property type="entry name" value="GLUTATHIONE S-TRANSFERASE RHO"/>
    <property type="match status" value="1"/>
</dbReference>
<feature type="domain" description="GST N-terminal" evidence="5">
    <location>
        <begin position="1"/>
        <end position="82"/>
    </location>
</feature>
<dbReference type="GO" id="GO:0004364">
    <property type="term" value="F:glutathione transferase activity"/>
    <property type="evidence" value="ECO:0007669"/>
    <property type="project" value="UniProtKB-EC"/>
</dbReference>
<dbReference type="STRING" id="578458.D8QIQ2"/>
<dbReference type="AlphaFoldDB" id="D8QIQ2"/>
<dbReference type="SUPFAM" id="SSF47616">
    <property type="entry name" value="GST C-terminal domain-like"/>
    <property type="match status" value="1"/>
</dbReference>
<dbReference type="Pfam" id="PF02798">
    <property type="entry name" value="GST_N"/>
    <property type="match status" value="1"/>
</dbReference>
<dbReference type="FunCoup" id="D8QIQ2">
    <property type="interactions" value="121"/>
</dbReference>
<dbReference type="InterPro" id="IPR004046">
    <property type="entry name" value="GST_C"/>
</dbReference>
<evidence type="ECO:0000256" key="3">
    <source>
        <dbReference type="ARBA" id="ARBA00022679"/>
    </source>
</evidence>
<dbReference type="SUPFAM" id="SSF52833">
    <property type="entry name" value="Thioredoxin-like"/>
    <property type="match status" value="1"/>
</dbReference>
<dbReference type="PROSITE" id="PS50405">
    <property type="entry name" value="GST_CTER"/>
    <property type="match status" value="1"/>
</dbReference>